<dbReference type="InterPro" id="IPR000863">
    <property type="entry name" value="Sulfotransferase_dom"/>
</dbReference>
<dbReference type="AlphaFoldDB" id="A0A182MVP2"/>
<evidence type="ECO:0000256" key="2">
    <source>
        <dbReference type="ARBA" id="ARBA00022679"/>
    </source>
</evidence>
<accession>A0A182MVP2</accession>
<dbReference type="EnsemblMetazoa" id="ACUA027396-RA">
    <property type="protein sequence ID" value="ACUA027396-PA"/>
    <property type="gene ID" value="ACUA027396"/>
</dbReference>
<dbReference type="Proteomes" id="UP000075883">
    <property type="component" value="Unassembled WGS sequence"/>
</dbReference>
<feature type="domain" description="Sulfotransferase" evidence="3">
    <location>
        <begin position="1"/>
        <end position="100"/>
    </location>
</feature>
<evidence type="ECO:0000313" key="4">
    <source>
        <dbReference type="EnsemblMetazoa" id="ACUA027396-PA"/>
    </source>
</evidence>
<dbReference type="Gene3D" id="3.40.50.300">
    <property type="entry name" value="P-loop containing nucleotide triphosphate hydrolases"/>
    <property type="match status" value="1"/>
</dbReference>
<evidence type="ECO:0000313" key="5">
    <source>
        <dbReference type="Proteomes" id="UP000075883"/>
    </source>
</evidence>
<name>A0A182MVP2_9DIPT</name>
<dbReference type="GO" id="GO:0008146">
    <property type="term" value="F:sulfotransferase activity"/>
    <property type="evidence" value="ECO:0007669"/>
    <property type="project" value="InterPro"/>
</dbReference>
<reference evidence="5" key="1">
    <citation type="submission" date="2013-09" db="EMBL/GenBank/DDBJ databases">
        <title>The Genome Sequence of Anopheles culicifacies species A.</title>
        <authorList>
            <consortium name="The Broad Institute Genomics Platform"/>
            <person name="Neafsey D.E."/>
            <person name="Besansky N."/>
            <person name="Howell P."/>
            <person name="Walton C."/>
            <person name="Young S.K."/>
            <person name="Zeng Q."/>
            <person name="Gargeya S."/>
            <person name="Fitzgerald M."/>
            <person name="Haas B."/>
            <person name="Abouelleil A."/>
            <person name="Allen A.W."/>
            <person name="Alvarado L."/>
            <person name="Arachchi H.M."/>
            <person name="Berlin A.M."/>
            <person name="Chapman S.B."/>
            <person name="Gainer-Dewar J."/>
            <person name="Goldberg J."/>
            <person name="Griggs A."/>
            <person name="Gujja S."/>
            <person name="Hansen M."/>
            <person name="Howarth C."/>
            <person name="Imamovic A."/>
            <person name="Ireland A."/>
            <person name="Larimer J."/>
            <person name="McCowan C."/>
            <person name="Murphy C."/>
            <person name="Pearson M."/>
            <person name="Poon T.W."/>
            <person name="Priest M."/>
            <person name="Roberts A."/>
            <person name="Saif S."/>
            <person name="Shea T."/>
            <person name="Sisk P."/>
            <person name="Sykes S."/>
            <person name="Wortman J."/>
            <person name="Nusbaum C."/>
            <person name="Birren B."/>
        </authorList>
    </citation>
    <scope>NUCLEOTIDE SEQUENCE [LARGE SCALE GENOMIC DNA]</scope>
    <source>
        <strain evidence="5">A-37</strain>
    </source>
</reference>
<evidence type="ECO:0000259" key="3">
    <source>
        <dbReference type="Pfam" id="PF00685"/>
    </source>
</evidence>
<keyword evidence="5" id="KW-1185">Reference proteome</keyword>
<sequence>MFMYYEDMKRNLPATIRKTAEFLGKSITDEQIDTMCTHLDIRNFRNNKSVTCEELKTVGILNSGEQGFVRNGQVRGDAEEMTKDIKRRIGEWTERHLQGTDIKFPDC</sequence>
<dbReference type="PANTHER" id="PTHR11783">
    <property type="entry name" value="SULFOTRANSFERASE SULT"/>
    <property type="match status" value="1"/>
</dbReference>
<dbReference type="EMBL" id="AXCM01003232">
    <property type="status" value="NOT_ANNOTATED_CDS"/>
    <property type="molecule type" value="Genomic_DNA"/>
</dbReference>
<proteinExistence type="inferred from homology"/>
<protein>
    <recommendedName>
        <fullName evidence="3">Sulfotransferase domain-containing protein</fullName>
    </recommendedName>
</protein>
<dbReference type="InterPro" id="IPR027417">
    <property type="entry name" value="P-loop_NTPase"/>
</dbReference>
<keyword evidence="2" id="KW-0808">Transferase</keyword>
<dbReference type="Pfam" id="PF00685">
    <property type="entry name" value="Sulfotransfer_1"/>
    <property type="match status" value="1"/>
</dbReference>
<dbReference type="STRING" id="139723.A0A182MVP2"/>
<dbReference type="VEuPathDB" id="VectorBase:ACUA027396"/>
<evidence type="ECO:0000256" key="1">
    <source>
        <dbReference type="ARBA" id="ARBA00005771"/>
    </source>
</evidence>
<organism evidence="4 5">
    <name type="scientific">Anopheles culicifacies</name>
    <dbReference type="NCBI Taxonomy" id="139723"/>
    <lineage>
        <taxon>Eukaryota</taxon>
        <taxon>Metazoa</taxon>
        <taxon>Ecdysozoa</taxon>
        <taxon>Arthropoda</taxon>
        <taxon>Hexapoda</taxon>
        <taxon>Insecta</taxon>
        <taxon>Pterygota</taxon>
        <taxon>Neoptera</taxon>
        <taxon>Endopterygota</taxon>
        <taxon>Diptera</taxon>
        <taxon>Nematocera</taxon>
        <taxon>Culicoidea</taxon>
        <taxon>Culicidae</taxon>
        <taxon>Anophelinae</taxon>
        <taxon>Anopheles</taxon>
        <taxon>culicifacies species complex</taxon>
    </lineage>
</organism>
<comment type="similarity">
    <text evidence="1">Belongs to the sulfotransferase 1 family.</text>
</comment>
<reference evidence="4" key="2">
    <citation type="submission" date="2020-05" db="UniProtKB">
        <authorList>
            <consortium name="EnsemblMetazoa"/>
        </authorList>
    </citation>
    <scope>IDENTIFICATION</scope>
    <source>
        <strain evidence="4">A-37</strain>
    </source>
</reference>
<dbReference type="SUPFAM" id="SSF52540">
    <property type="entry name" value="P-loop containing nucleoside triphosphate hydrolases"/>
    <property type="match status" value="1"/>
</dbReference>